<feature type="chain" id="PRO_5042084401" description="DUF2817 domain-containing protein" evidence="1">
    <location>
        <begin position="22"/>
        <end position="393"/>
    </location>
</feature>
<gene>
    <name evidence="2" type="ORF">HK103_005168</name>
</gene>
<feature type="signal peptide" evidence="1">
    <location>
        <begin position="1"/>
        <end position="21"/>
    </location>
</feature>
<dbReference type="EMBL" id="JADGKB010000046">
    <property type="protein sequence ID" value="KAJ3256794.1"/>
    <property type="molecule type" value="Genomic_DNA"/>
</dbReference>
<organism evidence="2 3">
    <name type="scientific">Boothiomyces macroporosus</name>
    <dbReference type="NCBI Taxonomy" id="261099"/>
    <lineage>
        <taxon>Eukaryota</taxon>
        <taxon>Fungi</taxon>
        <taxon>Fungi incertae sedis</taxon>
        <taxon>Chytridiomycota</taxon>
        <taxon>Chytridiomycota incertae sedis</taxon>
        <taxon>Chytridiomycetes</taxon>
        <taxon>Rhizophydiales</taxon>
        <taxon>Terramycetaceae</taxon>
        <taxon>Boothiomyces</taxon>
    </lineage>
</organism>
<proteinExistence type="predicted"/>
<evidence type="ECO:0000256" key="1">
    <source>
        <dbReference type="SAM" id="SignalP"/>
    </source>
</evidence>
<evidence type="ECO:0000313" key="2">
    <source>
        <dbReference type="EMBL" id="KAJ3256794.1"/>
    </source>
</evidence>
<evidence type="ECO:0000313" key="3">
    <source>
        <dbReference type="Proteomes" id="UP001210925"/>
    </source>
</evidence>
<dbReference type="SUPFAM" id="SSF53187">
    <property type="entry name" value="Zn-dependent exopeptidases"/>
    <property type="match status" value="1"/>
</dbReference>
<dbReference type="InterPro" id="IPR021259">
    <property type="entry name" value="DUF2817"/>
</dbReference>
<protein>
    <recommendedName>
        <fullName evidence="4">DUF2817 domain-containing protein</fullName>
    </recommendedName>
</protein>
<keyword evidence="1" id="KW-0732">Signal</keyword>
<reference evidence="2" key="1">
    <citation type="submission" date="2020-05" db="EMBL/GenBank/DDBJ databases">
        <title>Phylogenomic resolution of chytrid fungi.</title>
        <authorList>
            <person name="Stajich J.E."/>
            <person name="Amses K."/>
            <person name="Simmons R."/>
            <person name="Seto K."/>
            <person name="Myers J."/>
            <person name="Bonds A."/>
            <person name="Quandt C.A."/>
            <person name="Barry K."/>
            <person name="Liu P."/>
            <person name="Grigoriev I."/>
            <person name="Longcore J.E."/>
            <person name="James T.Y."/>
        </authorList>
    </citation>
    <scope>NUCLEOTIDE SEQUENCE</scope>
    <source>
        <strain evidence="2">PLAUS21</strain>
    </source>
</reference>
<dbReference type="AlphaFoldDB" id="A0AAD5Y7Z6"/>
<keyword evidence="3" id="KW-1185">Reference proteome</keyword>
<sequence>MALQHSRVVQLSVVGLALLAASLFFKKKKPSPHEKYYSDDYYTARDKFRAASDGKGKTYQLQITEKYTTDILVYPGSKSKLLVVISGVHGVEGYAGSAIQLALLEKFKPTGKDHPTVVFVHALNPYGMAEFRRWNENGVDLNRNYLSKEEFAELRQSDPNVNGYVNMFDMLNPKYVPNPWTDFFYAKSIYYILKYGYLSVKRAIVCGNYHFENSVFFGGYELQKSHVLLTEFLKTHIDVDAVKRVAFIDIHTGLGPAGFDTLMVEHTGRDIMKTKSIDDEFRAHAALLGDPNDSASSGYDAVNGTAISGLCKLFKNSEYNALITQEFGTVSSLKVFRALRAEAAAYRIAKEDRKGYDKAVRDVFYSWKDPEWKTSIVERGIRVFEQMYDSLNE</sequence>
<accession>A0AAD5Y7Z6</accession>
<evidence type="ECO:0008006" key="4">
    <source>
        <dbReference type="Google" id="ProtNLM"/>
    </source>
</evidence>
<name>A0AAD5Y7Z6_9FUNG</name>
<dbReference type="Pfam" id="PF10994">
    <property type="entry name" value="DUF2817"/>
    <property type="match status" value="1"/>
</dbReference>
<comment type="caution">
    <text evidence="2">The sequence shown here is derived from an EMBL/GenBank/DDBJ whole genome shotgun (WGS) entry which is preliminary data.</text>
</comment>
<dbReference type="CDD" id="cd06233">
    <property type="entry name" value="M14-like"/>
    <property type="match status" value="1"/>
</dbReference>
<dbReference type="Proteomes" id="UP001210925">
    <property type="component" value="Unassembled WGS sequence"/>
</dbReference>
<dbReference type="Gene3D" id="3.40.630.10">
    <property type="entry name" value="Zn peptidases"/>
    <property type="match status" value="1"/>
</dbReference>